<dbReference type="SUPFAM" id="SSF46565">
    <property type="entry name" value="Chaperone J-domain"/>
    <property type="match status" value="1"/>
</dbReference>
<dbReference type="InterPro" id="IPR001623">
    <property type="entry name" value="DnaJ_domain"/>
</dbReference>
<dbReference type="PRINTS" id="PR00625">
    <property type="entry name" value="JDOMAIN"/>
</dbReference>
<sequence length="305" mass="34394">MAMDELKKAYETLGLPENASREEVEKAFERVLRKSRSKSAGAESGETEYEMKLRAYKTIVEHEERSKINEMSRKRYDKWGKFAGTAEKIDDFFRLYRTHVIISVIAVIVLVAGTVAFINHREEQKRLAALPPVDLSIMFVGNYMSDQNRGGDEGLEQAMTAQFPEWKRLEVLLTYLPPQGQGVGTTDIAYQQKAMAVVATETPDVYILDENSFKWLGGGGVLEPLDEEAEGVLKPLLKEDSLVKGRTEDDTEDHIYGIRVSDSALAKELPLAMDDMIVTLRIDSKNKDKALHFIERYLEPGVSAK</sequence>
<evidence type="ECO:0000313" key="6">
    <source>
        <dbReference type="Proteomes" id="UP000325218"/>
    </source>
</evidence>
<accession>A0A5D0CWX1</accession>
<evidence type="ECO:0000256" key="2">
    <source>
        <dbReference type="ARBA" id="ARBA00023016"/>
    </source>
</evidence>
<gene>
    <name evidence="5" type="ORF">FRY98_01660</name>
</gene>
<keyword evidence="3" id="KW-0472">Membrane</keyword>
<keyword evidence="3" id="KW-0812">Transmembrane</keyword>
<dbReference type="PROSITE" id="PS50076">
    <property type="entry name" value="DNAJ_2"/>
    <property type="match status" value="1"/>
</dbReference>
<evidence type="ECO:0000256" key="3">
    <source>
        <dbReference type="SAM" id="Phobius"/>
    </source>
</evidence>
<dbReference type="OrthoDB" id="1738492at2"/>
<dbReference type="AlphaFoldDB" id="A0A5D0CWX1"/>
<dbReference type="GO" id="GO:0006260">
    <property type="term" value="P:DNA replication"/>
    <property type="evidence" value="ECO:0007669"/>
    <property type="project" value="UniProtKB-KW"/>
</dbReference>
<comment type="caution">
    <text evidence="5">The sequence shown here is derived from an EMBL/GenBank/DDBJ whole genome shotgun (WGS) entry which is preliminary data.</text>
</comment>
<dbReference type="InterPro" id="IPR036869">
    <property type="entry name" value="J_dom_sf"/>
</dbReference>
<dbReference type="EMBL" id="VSDO01000001">
    <property type="protein sequence ID" value="TYA14421.1"/>
    <property type="molecule type" value="Genomic_DNA"/>
</dbReference>
<keyword evidence="1" id="KW-0235">DNA replication</keyword>
<name>A0A5D0CWX1_9BACL</name>
<feature type="transmembrane region" description="Helical" evidence="3">
    <location>
        <begin position="100"/>
        <end position="118"/>
    </location>
</feature>
<keyword evidence="2" id="KW-0346">Stress response</keyword>
<protein>
    <submittedName>
        <fullName evidence="5">Molecular chaperone DnaJ</fullName>
    </submittedName>
</protein>
<organism evidence="5 6">
    <name type="scientific">Paenibacillus faecis</name>
    <dbReference type="NCBI Taxonomy" id="862114"/>
    <lineage>
        <taxon>Bacteria</taxon>
        <taxon>Bacillati</taxon>
        <taxon>Bacillota</taxon>
        <taxon>Bacilli</taxon>
        <taxon>Bacillales</taxon>
        <taxon>Paenibacillaceae</taxon>
        <taxon>Paenibacillus</taxon>
    </lineage>
</organism>
<feature type="domain" description="J" evidence="4">
    <location>
        <begin position="8"/>
        <end position="80"/>
    </location>
</feature>
<dbReference type="Proteomes" id="UP000325218">
    <property type="component" value="Unassembled WGS sequence"/>
</dbReference>
<reference evidence="5 6" key="1">
    <citation type="submission" date="2019-08" db="EMBL/GenBank/DDBJ databases">
        <title>Genome sequencing of Paenibacillus faecis DSM 23593(T).</title>
        <authorList>
            <person name="Kook J.-K."/>
            <person name="Park S.-N."/>
            <person name="Lim Y.K."/>
        </authorList>
    </citation>
    <scope>NUCLEOTIDE SEQUENCE [LARGE SCALE GENOMIC DNA]</scope>
    <source>
        <strain evidence="5 6">DSM 23593</strain>
    </source>
</reference>
<dbReference type="Gene3D" id="3.40.190.10">
    <property type="entry name" value="Periplasmic binding protein-like II"/>
    <property type="match status" value="1"/>
</dbReference>
<keyword evidence="6" id="KW-1185">Reference proteome</keyword>
<dbReference type="Gene3D" id="1.10.287.110">
    <property type="entry name" value="DnaJ domain"/>
    <property type="match status" value="1"/>
</dbReference>
<keyword evidence="3" id="KW-1133">Transmembrane helix</keyword>
<evidence type="ECO:0000259" key="4">
    <source>
        <dbReference type="PROSITE" id="PS50076"/>
    </source>
</evidence>
<proteinExistence type="predicted"/>
<evidence type="ECO:0000313" key="5">
    <source>
        <dbReference type="EMBL" id="TYA14421.1"/>
    </source>
</evidence>
<evidence type="ECO:0000256" key="1">
    <source>
        <dbReference type="ARBA" id="ARBA00022705"/>
    </source>
</evidence>